<keyword evidence="2" id="KW-1185">Reference proteome</keyword>
<proteinExistence type="predicted"/>
<accession>A0A1Q9F585</accession>
<evidence type="ECO:0000313" key="1">
    <source>
        <dbReference type="EMBL" id="OLQ14812.1"/>
    </source>
</evidence>
<evidence type="ECO:0000313" key="2">
    <source>
        <dbReference type="Proteomes" id="UP000186817"/>
    </source>
</evidence>
<dbReference type="EMBL" id="LSRX01000010">
    <property type="protein sequence ID" value="OLQ14812.1"/>
    <property type="molecule type" value="Genomic_DNA"/>
</dbReference>
<name>A0A1Q9F585_SYMMI</name>
<sequence length="126" mass="14091">MTNKVCEGGPFHLNANQKEAFDTLQQAINDGDLAQIKVIAAKTVPDLKSHAELCQEFTRALVILKEKAHMPPGWNLEDLLGTEKLFRKRWTRDRAARGDGAKIADSFEVSRVIEIQNQAGYTATRI</sequence>
<reference evidence="1 2" key="1">
    <citation type="submission" date="2016-02" db="EMBL/GenBank/DDBJ databases">
        <title>Genome analysis of coral dinoflagellate symbionts highlights evolutionary adaptations to a symbiotic lifestyle.</title>
        <authorList>
            <person name="Aranda M."/>
            <person name="Li Y."/>
            <person name="Liew Y.J."/>
            <person name="Baumgarten S."/>
            <person name="Simakov O."/>
            <person name="Wilson M."/>
            <person name="Piel J."/>
            <person name="Ashoor H."/>
            <person name="Bougouffa S."/>
            <person name="Bajic V.B."/>
            <person name="Ryu T."/>
            <person name="Ravasi T."/>
            <person name="Bayer T."/>
            <person name="Micklem G."/>
            <person name="Kim H."/>
            <person name="Bhak J."/>
            <person name="Lajeunesse T.C."/>
            <person name="Voolstra C.R."/>
        </authorList>
    </citation>
    <scope>NUCLEOTIDE SEQUENCE [LARGE SCALE GENOMIC DNA]</scope>
    <source>
        <strain evidence="1 2">CCMP2467</strain>
    </source>
</reference>
<gene>
    <name evidence="1" type="ORF">AK812_SmicGene960</name>
</gene>
<dbReference type="AlphaFoldDB" id="A0A1Q9F585"/>
<dbReference type="Proteomes" id="UP000186817">
    <property type="component" value="Unassembled WGS sequence"/>
</dbReference>
<comment type="caution">
    <text evidence="1">The sequence shown here is derived from an EMBL/GenBank/DDBJ whole genome shotgun (WGS) entry which is preliminary data.</text>
</comment>
<organism evidence="1 2">
    <name type="scientific">Symbiodinium microadriaticum</name>
    <name type="common">Dinoflagellate</name>
    <name type="synonym">Zooxanthella microadriatica</name>
    <dbReference type="NCBI Taxonomy" id="2951"/>
    <lineage>
        <taxon>Eukaryota</taxon>
        <taxon>Sar</taxon>
        <taxon>Alveolata</taxon>
        <taxon>Dinophyceae</taxon>
        <taxon>Suessiales</taxon>
        <taxon>Symbiodiniaceae</taxon>
        <taxon>Symbiodinium</taxon>
    </lineage>
</organism>
<protein>
    <submittedName>
        <fullName evidence="1">Uncharacterized protein</fullName>
    </submittedName>
</protein>